<keyword evidence="1" id="KW-1133">Transmembrane helix</keyword>
<comment type="caution">
    <text evidence="2">The sequence shown here is derived from an EMBL/GenBank/DDBJ whole genome shotgun (WGS) entry which is preliminary data.</text>
</comment>
<sequence>MVPLLENLVSLVSPGMVFLVQMHITDIILSMVTVMVKTV</sequence>
<evidence type="ECO:0000313" key="2">
    <source>
        <dbReference type="EMBL" id="RIH84685.1"/>
    </source>
</evidence>
<gene>
    <name evidence="2" type="ORF">Mrose_02533</name>
</gene>
<organism evidence="2 3">
    <name type="scientific">Calidithermus roseus</name>
    <dbReference type="NCBI Taxonomy" id="1644118"/>
    <lineage>
        <taxon>Bacteria</taxon>
        <taxon>Thermotogati</taxon>
        <taxon>Deinococcota</taxon>
        <taxon>Deinococci</taxon>
        <taxon>Thermales</taxon>
        <taxon>Thermaceae</taxon>
        <taxon>Calidithermus</taxon>
    </lineage>
</organism>
<feature type="transmembrane region" description="Helical" evidence="1">
    <location>
        <begin position="12"/>
        <end position="36"/>
    </location>
</feature>
<reference evidence="2 3" key="1">
    <citation type="submission" date="2018-08" db="EMBL/GenBank/DDBJ databases">
        <title>Meiothermus roseus NBRC 110900 genome sequencing project.</title>
        <authorList>
            <person name="Da Costa M.S."/>
            <person name="Albuquerque L."/>
            <person name="Raposo P."/>
            <person name="Froufe H.J.C."/>
            <person name="Barroso C.S."/>
            <person name="Egas C."/>
        </authorList>
    </citation>
    <scope>NUCLEOTIDE SEQUENCE [LARGE SCALE GENOMIC DNA]</scope>
    <source>
        <strain evidence="2 3">NBRC 110900</strain>
    </source>
</reference>
<accession>A0A399EL19</accession>
<keyword evidence="3" id="KW-1185">Reference proteome</keyword>
<protein>
    <submittedName>
        <fullName evidence="2">Uncharacterized protein</fullName>
    </submittedName>
</protein>
<keyword evidence="1" id="KW-0472">Membrane</keyword>
<name>A0A399EL19_9DEIN</name>
<proteinExistence type="predicted"/>
<evidence type="ECO:0000256" key="1">
    <source>
        <dbReference type="SAM" id="Phobius"/>
    </source>
</evidence>
<dbReference type="EMBL" id="QWLA01000053">
    <property type="protein sequence ID" value="RIH84685.1"/>
    <property type="molecule type" value="Genomic_DNA"/>
</dbReference>
<dbReference type="AlphaFoldDB" id="A0A399EL19"/>
<evidence type="ECO:0000313" key="3">
    <source>
        <dbReference type="Proteomes" id="UP000265341"/>
    </source>
</evidence>
<dbReference type="Proteomes" id="UP000265341">
    <property type="component" value="Unassembled WGS sequence"/>
</dbReference>
<keyword evidence="1" id="KW-0812">Transmembrane</keyword>